<keyword evidence="2" id="KW-0963">Cytoplasm</keyword>
<dbReference type="SUPFAM" id="SSF53067">
    <property type="entry name" value="Actin-like ATPase domain"/>
    <property type="match status" value="1"/>
</dbReference>
<organism evidence="6 7">
    <name type="scientific">Candidatus Doudnabacteria bacterium RIFCSPHIGHO2_01_FULL_41_86</name>
    <dbReference type="NCBI Taxonomy" id="1817821"/>
    <lineage>
        <taxon>Bacteria</taxon>
        <taxon>Candidatus Doudnaibacteriota</taxon>
    </lineage>
</organism>
<feature type="compositionally biased region" description="Pro residues" evidence="5">
    <location>
        <begin position="468"/>
        <end position="483"/>
    </location>
</feature>
<dbReference type="EMBL" id="MFEH01000001">
    <property type="protein sequence ID" value="OGE74111.1"/>
    <property type="molecule type" value="Genomic_DNA"/>
</dbReference>
<comment type="subcellular location">
    <subcellularLocation>
        <location evidence="1">Cytoplasm</location>
    </subcellularLocation>
</comment>
<keyword evidence="3" id="KW-0547">Nucleotide-binding</keyword>
<evidence type="ECO:0000313" key="6">
    <source>
        <dbReference type="EMBL" id="OGE74111.1"/>
    </source>
</evidence>
<gene>
    <name evidence="6" type="ORF">A2717_00965</name>
</gene>
<dbReference type="PANTHER" id="PTHR42749:SF1">
    <property type="entry name" value="CELL SHAPE-DETERMINING PROTEIN MREB"/>
    <property type="match status" value="1"/>
</dbReference>
<dbReference type="PANTHER" id="PTHR42749">
    <property type="entry name" value="CELL SHAPE-DETERMINING PROTEIN MREB"/>
    <property type="match status" value="1"/>
</dbReference>
<evidence type="ECO:0000256" key="3">
    <source>
        <dbReference type="ARBA" id="ARBA00022741"/>
    </source>
</evidence>
<comment type="caution">
    <text evidence="6">The sequence shown here is derived from an EMBL/GenBank/DDBJ whole genome shotgun (WGS) entry which is preliminary data.</text>
</comment>
<accession>A0A1F5N8T4</accession>
<dbReference type="GO" id="GO:0005737">
    <property type="term" value="C:cytoplasm"/>
    <property type="evidence" value="ECO:0007669"/>
    <property type="project" value="UniProtKB-SubCell"/>
</dbReference>
<protein>
    <submittedName>
        <fullName evidence="6">Uncharacterized protein</fullName>
    </submittedName>
</protein>
<evidence type="ECO:0000256" key="2">
    <source>
        <dbReference type="ARBA" id="ARBA00022490"/>
    </source>
</evidence>
<dbReference type="STRING" id="1817821.A2717_00965"/>
<evidence type="ECO:0000313" key="7">
    <source>
        <dbReference type="Proteomes" id="UP000177610"/>
    </source>
</evidence>
<dbReference type="Proteomes" id="UP000177610">
    <property type="component" value="Unassembled WGS sequence"/>
</dbReference>
<sequence length="501" mass="54880">MSSNVSIPSFGADYGTAKTLFCFDKKGLYPRKDGVDMAACEAALNRAPEFKQMKTASSRNQNDTPNLLDLCPPLRSYALVRKENNEIIALGDAAYNRIGRTPKHLKVVRCVDSGRMMDTDIMISLFDAVLPQLLTDHDWKKGPPKLNKPKLVILPVSGNTERVHAQIMRRAIQSRFMPPGQETAFSNLDFSSGEYDLNAEYSEINSYGVPKYRVVTVTQAGVALLGAGIDLMDGKARLFVDIGGGTMNVAIICNGHVIFHRSFPLGGDLANKIIVKYFFTKKNILIGLLDAEKIKIELATAIRPGHKGHPKKRGEVEGKHAETGMPAKVDIDSEELFDCLNADYYQLIIGAITLSLHEFGEPQIISDIQTNDGLLGGGGSQVDLIDELIRRALNLSIWSVPDPQYSVIKGTKFLLEHPDWIDEFDLDLLSRSQFQEEEPWRPMTSTAKTTKTGVDSVPSTTSPNSTPSEPPQLPSPMTSPPMSAPSMVMAAGTNGSLTLES</sequence>
<dbReference type="InterPro" id="IPR043129">
    <property type="entry name" value="ATPase_NBD"/>
</dbReference>
<dbReference type="Gene3D" id="3.30.420.40">
    <property type="match status" value="2"/>
</dbReference>
<evidence type="ECO:0000256" key="5">
    <source>
        <dbReference type="SAM" id="MobiDB-lite"/>
    </source>
</evidence>
<evidence type="ECO:0000256" key="1">
    <source>
        <dbReference type="ARBA" id="ARBA00004496"/>
    </source>
</evidence>
<dbReference type="InterPro" id="IPR056546">
    <property type="entry name" value="MreB_MamK-like"/>
</dbReference>
<proteinExistence type="predicted"/>
<feature type="compositionally biased region" description="Low complexity" evidence="5">
    <location>
        <begin position="456"/>
        <end position="467"/>
    </location>
</feature>
<feature type="compositionally biased region" description="Polar residues" evidence="5">
    <location>
        <begin position="443"/>
        <end position="453"/>
    </location>
</feature>
<dbReference type="Pfam" id="PF06723">
    <property type="entry name" value="MreB_Mbl"/>
    <property type="match status" value="1"/>
</dbReference>
<keyword evidence="4" id="KW-0067">ATP-binding</keyword>
<name>A0A1F5N8T4_9BACT</name>
<reference evidence="6 7" key="1">
    <citation type="journal article" date="2016" name="Nat. Commun.">
        <title>Thousands of microbial genomes shed light on interconnected biogeochemical processes in an aquifer system.</title>
        <authorList>
            <person name="Anantharaman K."/>
            <person name="Brown C.T."/>
            <person name="Hug L.A."/>
            <person name="Sharon I."/>
            <person name="Castelle C.J."/>
            <person name="Probst A.J."/>
            <person name="Thomas B.C."/>
            <person name="Singh A."/>
            <person name="Wilkins M.J."/>
            <person name="Karaoz U."/>
            <person name="Brodie E.L."/>
            <person name="Williams K.H."/>
            <person name="Hubbard S.S."/>
            <person name="Banfield J.F."/>
        </authorList>
    </citation>
    <scope>NUCLEOTIDE SEQUENCE [LARGE SCALE GENOMIC DNA]</scope>
</reference>
<dbReference type="GO" id="GO:0005524">
    <property type="term" value="F:ATP binding"/>
    <property type="evidence" value="ECO:0007669"/>
    <property type="project" value="UniProtKB-KW"/>
</dbReference>
<feature type="region of interest" description="Disordered" evidence="5">
    <location>
        <begin position="435"/>
        <end position="501"/>
    </location>
</feature>
<dbReference type="AlphaFoldDB" id="A0A1F5N8T4"/>
<evidence type="ECO:0000256" key="4">
    <source>
        <dbReference type="ARBA" id="ARBA00022840"/>
    </source>
</evidence>